<evidence type="ECO:0000313" key="5">
    <source>
        <dbReference type="EMBL" id="EXI63917.1"/>
    </source>
</evidence>
<dbReference type="Gene3D" id="3.30.1330.60">
    <property type="entry name" value="OmpA-like domain"/>
    <property type="match status" value="1"/>
</dbReference>
<evidence type="ECO:0000313" key="6">
    <source>
        <dbReference type="Proteomes" id="UP000020218"/>
    </source>
</evidence>
<keyword evidence="3" id="KW-1133">Transmembrane helix</keyword>
<dbReference type="InterPro" id="IPR006665">
    <property type="entry name" value="OmpA-like"/>
</dbReference>
<sequence length="155" mass="16128">MSAQDDEDEVAGVVAGVVGGIALCVAAVYFSGGTSPGLPQATAAVSEIAPVGEPLVKVYFAVDQAVFVDEDNLVVLRTKQVLAEKPVAIVLLSGFHDASGDPKRNAELARLRAVAVRDVLVSGGVPALRVKLRRPESTLGSGSPEEGRRVEIRVQ</sequence>
<dbReference type="InterPro" id="IPR036737">
    <property type="entry name" value="OmpA-like_sf"/>
</dbReference>
<dbReference type="SUPFAM" id="SSF103088">
    <property type="entry name" value="OmpA-like"/>
    <property type="match status" value="1"/>
</dbReference>
<evidence type="ECO:0000256" key="2">
    <source>
        <dbReference type="SAM" id="MobiDB-lite"/>
    </source>
</evidence>
<proteinExistence type="predicted"/>
<dbReference type="AlphaFoldDB" id="A0A011NH92"/>
<feature type="compositionally biased region" description="Basic and acidic residues" evidence="2">
    <location>
        <begin position="145"/>
        <end position="155"/>
    </location>
</feature>
<accession>A0A011NH92</accession>
<dbReference type="PATRIC" id="fig|1454001.3.peg.3863"/>
<evidence type="ECO:0000259" key="4">
    <source>
        <dbReference type="PROSITE" id="PS51123"/>
    </source>
</evidence>
<evidence type="ECO:0000256" key="3">
    <source>
        <dbReference type="SAM" id="Phobius"/>
    </source>
</evidence>
<feature type="region of interest" description="Disordered" evidence="2">
    <location>
        <begin position="136"/>
        <end position="155"/>
    </location>
</feature>
<comment type="caution">
    <text evidence="5">The sequence shown here is derived from an EMBL/GenBank/DDBJ whole genome shotgun (WGS) entry which is preliminary data.</text>
</comment>
<evidence type="ECO:0000256" key="1">
    <source>
        <dbReference type="PROSITE-ProRule" id="PRU00473"/>
    </source>
</evidence>
<dbReference type="EMBL" id="JFAX01000043">
    <property type="protein sequence ID" value="EXI63917.1"/>
    <property type="molecule type" value="Genomic_DNA"/>
</dbReference>
<dbReference type="PROSITE" id="PS51123">
    <property type="entry name" value="OMPA_2"/>
    <property type="match status" value="1"/>
</dbReference>
<feature type="transmembrane region" description="Helical" evidence="3">
    <location>
        <begin position="12"/>
        <end position="30"/>
    </location>
</feature>
<feature type="domain" description="OmpA-like" evidence="4">
    <location>
        <begin position="47"/>
        <end position="155"/>
    </location>
</feature>
<keyword evidence="5" id="KW-0449">Lipoprotein</keyword>
<dbReference type="STRING" id="1454001.AW08_03838"/>
<dbReference type="Proteomes" id="UP000020218">
    <property type="component" value="Unassembled WGS sequence"/>
</dbReference>
<keyword evidence="3" id="KW-0812">Transmembrane</keyword>
<gene>
    <name evidence="5" type="ORF">AW08_03838</name>
</gene>
<protein>
    <submittedName>
        <fullName evidence="5">Peptidoglycan-associated lipoprotein</fullName>
    </submittedName>
</protein>
<reference evidence="5" key="1">
    <citation type="submission" date="2014-02" db="EMBL/GenBank/DDBJ databases">
        <title>Expanding our view of genomic diversity in Candidatus Accumulibacter clades.</title>
        <authorList>
            <person name="Skennerton C.T."/>
            <person name="Barr J.J."/>
            <person name="Slater F.R."/>
            <person name="Bond P.L."/>
            <person name="Tyson G.W."/>
        </authorList>
    </citation>
    <scope>NUCLEOTIDE SEQUENCE [LARGE SCALE GENOMIC DNA]</scope>
</reference>
<dbReference type="Pfam" id="PF00691">
    <property type="entry name" value="OmpA"/>
    <property type="match status" value="1"/>
</dbReference>
<name>A0A011NH92_9PROT</name>
<dbReference type="GO" id="GO:0016020">
    <property type="term" value="C:membrane"/>
    <property type="evidence" value="ECO:0007669"/>
    <property type="project" value="UniProtKB-UniRule"/>
</dbReference>
<keyword evidence="6" id="KW-1185">Reference proteome</keyword>
<keyword evidence="1 3" id="KW-0472">Membrane</keyword>
<organism evidence="5 6">
    <name type="scientific">Candidatus Accumulibacter adjunctus</name>
    <dbReference type="NCBI Taxonomy" id="1454001"/>
    <lineage>
        <taxon>Bacteria</taxon>
        <taxon>Pseudomonadati</taxon>
        <taxon>Pseudomonadota</taxon>
        <taxon>Betaproteobacteria</taxon>
        <taxon>Candidatus Accumulibacter</taxon>
    </lineage>
</organism>